<feature type="compositionally biased region" description="Acidic residues" evidence="9">
    <location>
        <begin position="181"/>
        <end position="195"/>
    </location>
</feature>
<proteinExistence type="inferred from homology"/>
<dbReference type="Gene3D" id="3.40.50.150">
    <property type="entry name" value="Vaccinia Virus protein VP39"/>
    <property type="match status" value="1"/>
</dbReference>
<gene>
    <name evidence="11" type="ORF">BDY21DRAFT_371671</name>
</gene>
<comment type="subcellular location">
    <subcellularLocation>
        <location evidence="8">Cytoplasm</location>
    </subcellularLocation>
    <subcellularLocation>
        <location evidence="8">Nucleus</location>
    </subcellularLocation>
</comment>
<dbReference type="PIRSF" id="PIRSF038148">
    <property type="entry name" value="Arginine_N-mtfrase-2"/>
    <property type="match status" value="1"/>
</dbReference>
<dbReference type="SUPFAM" id="SSF48403">
    <property type="entry name" value="Ankyrin repeat"/>
    <property type="match status" value="1"/>
</dbReference>
<reference evidence="11" key="1">
    <citation type="journal article" date="2020" name="Stud. Mycol.">
        <title>101 Dothideomycetes genomes: a test case for predicting lifestyles and emergence of pathogens.</title>
        <authorList>
            <person name="Haridas S."/>
            <person name="Albert R."/>
            <person name="Binder M."/>
            <person name="Bloem J."/>
            <person name="Labutti K."/>
            <person name="Salamov A."/>
            <person name="Andreopoulos B."/>
            <person name="Baker S."/>
            <person name="Barry K."/>
            <person name="Bills G."/>
            <person name="Bluhm B."/>
            <person name="Cannon C."/>
            <person name="Castanera R."/>
            <person name="Culley D."/>
            <person name="Daum C."/>
            <person name="Ezra D."/>
            <person name="Gonzalez J."/>
            <person name="Henrissat B."/>
            <person name="Kuo A."/>
            <person name="Liang C."/>
            <person name="Lipzen A."/>
            <person name="Lutzoni F."/>
            <person name="Magnuson J."/>
            <person name="Mondo S."/>
            <person name="Nolan M."/>
            <person name="Ohm R."/>
            <person name="Pangilinan J."/>
            <person name="Park H.-J."/>
            <person name="Ramirez L."/>
            <person name="Alfaro M."/>
            <person name="Sun H."/>
            <person name="Tritt A."/>
            <person name="Yoshinaga Y."/>
            <person name="Zwiers L.-H."/>
            <person name="Turgeon B."/>
            <person name="Goodwin S."/>
            <person name="Spatafora J."/>
            <person name="Crous P."/>
            <person name="Grigoriev I."/>
        </authorList>
    </citation>
    <scope>NUCLEOTIDE SEQUENCE</scope>
    <source>
        <strain evidence="11">ATCC 16933</strain>
    </source>
</reference>
<evidence type="ECO:0000256" key="9">
    <source>
        <dbReference type="SAM" id="MobiDB-lite"/>
    </source>
</evidence>
<evidence type="ECO:0000256" key="4">
    <source>
        <dbReference type="ARBA" id="ARBA00022603"/>
    </source>
</evidence>
<organism evidence="11 12">
    <name type="scientific">Lineolata rhizophorae</name>
    <dbReference type="NCBI Taxonomy" id="578093"/>
    <lineage>
        <taxon>Eukaryota</taxon>
        <taxon>Fungi</taxon>
        <taxon>Dikarya</taxon>
        <taxon>Ascomycota</taxon>
        <taxon>Pezizomycotina</taxon>
        <taxon>Dothideomycetes</taxon>
        <taxon>Dothideomycetes incertae sedis</taxon>
        <taxon>Lineolatales</taxon>
        <taxon>Lineolataceae</taxon>
        <taxon>Lineolata</taxon>
    </lineage>
</organism>
<dbReference type="PANTHER" id="PTHR32379:SF1">
    <property type="entry name" value="GUANIDINOACETATE N-METHYLTRANSFERASE"/>
    <property type="match status" value="1"/>
</dbReference>
<evidence type="ECO:0000259" key="10">
    <source>
        <dbReference type="PROSITE" id="PS51559"/>
    </source>
</evidence>
<accession>A0A6A6P0X7</accession>
<keyword evidence="6" id="KW-0949">S-adenosyl-L-methionine</keyword>
<dbReference type="EMBL" id="MU001680">
    <property type="protein sequence ID" value="KAF2457478.1"/>
    <property type="molecule type" value="Genomic_DNA"/>
</dbReference>
<dbReference type="GO" id="GO:0005634">
    <property type="term" value="C:nucleus"/>
    <property type="evidence" value="ECO:0007669"/>
    <property type="project" value="UniProtKB-SubCell"/>
</dbReference>
<dbReference type="PANTHER" id="PTHR32379">
    <property type="entry name" value="GUANIDINOACETATE N-METHYLTRANSFERASE"/>
    <property type="match status" value="1"/>
</dbReference>
<name>A0A6A6P0X7_9PEZI</name>
<comment type="function">
    <text evidence="1 8">S-adenosyl-L-methionine-dependent protein-arginine N-methyltransferase that methylates the delta-nitrogen atom of arginine residues to form N5-methylarginine (type IV) in target proteins. Monomethylates ribosomal protein L12.</text>
</comment>
<evidence type="ECO:0000256" key="5">
    <source>
        <dbReference type="ARBA" id="ARBA00022679"/>
    </source>
</evidence>
<comment type="subunit">
    <text evidence="2 8">Monomer.</text>
</comment>
<dbReference type="FunFam" id="3.40.50.150:FF:000135">
    <property type="entry name" value="Arginine N-methyltransferase 2"/>
    <property type="match status" value="1"/>
</dbReference>
<keyword evidence="3 8" id="KW-0963">Cytoplasm</keyword>
<dbReference type="GO" id="GO:0019702">
    <property type="term" value="F:protein arginine N5-methyltransferase activity"/>
    <property type="evidence" value="ECO:0007669"/>
    <property type="project" value="TreeGrafter"/>
</dbReference>
<dbReference type="AlphaFoldDB" id="A0A6A6P0X7"/>
<dbReference type="GO" id="GO:0005737">
    <property type="term" value="C:cytoplasm"/>
    <property type="evidence" value="ECO:0007669"/>
    <property type="project" value="UniProtKB-SubCell"/>
</dbReference>
<evidence type="ECO:0000256" key="6">
    <source>
        <dbReference type="ARBA" id="ARBA00022691"/>
    </source>
</evidence>
<dbReference type="Gene3D" id="1.25.40.20">
    <property type="entry name" value="Ankyrin repeat-containing domain"/>
    <property type="match status" value="1"/>
</dbReference>
<evidence type="ECO:0000256" key="2">
    <source>
        <dbReference type="ARBA" id="ARBA00011245"/>
    </source>
</evidence>
<comment type="similarity">
    <text evidence="8">Belongs to the class I-like SAM-binding methyltransferase superfamily. RMT2 methyltransferase family.</text>
</comment>
<protein>
    <recommendedName>
        <fullName evidence="8">Arginine N-methyltransferase 2</fullName>
        <ecNumber evidence="8">2.1.1.-</ecNumber>
    </recommendedName>
</protein>
<evidence type="ECO:0000256" key="7">
    <source>
        <dbReference type="ARBA" id="ARBA00023242"/>
    </source>
</evidence>
<dbReference type="InterPro" id="IPR026480">
    <property type="entry name" value="RMT2_dom"/>
</dbReference>
<dbReference type="SUPFAM" id="SSF53335">
    <property type="entry name" value="S-adenosyl-L-methionine-dependent methyltransferases"/>
    <property type="match status" value="1"/>
</dbReference>
<dbReference type="InterPro" id="IPR051038">
    <property type="entry name" value="RMT2/GAMT_Mtase"/>
</dbReference>
<dbReference type="EC" id="2.1.1.-" evidence="8"/>
<dbReference type="OrthoDB" id="19014at2759"/>
<keyword evidence="7 8" id="KW-0539">Nucleus</keyword>
<feature type="domain" description="RMT2" evidence="10">
    <location>
        <begin position="235"/>
        <end position="465"/>
    </location>
</feature>
<keyword evidence="12" id="KW-1185">Reference proteome</keyword>
<feature type="compositionally biased region" description="Polar residues" evidence="9">
    <location>
        <begin position="208"/>
        <end position="234"/>
    </location>
</feature>
<keyword evidence="5 8" id="KW-0808">Transferase</keyword>
<evidence type="ECO:0000313" key="12">
    <source>
        <dbReference type="Proteomes" id="UP000799766"/>
    </source>
</evidence>
<dbReference type="PROSITE" id="PS51559">
    <property type="entry name" value="SAM_RMT2"/>
    <property type="match status" value="1"/>
</dbReference>
<sequence>MDPAADMDMTLDTDIETQSILLAAANHDVRALRALLSNRAGSANVQDPETGATPLHAAIAACEPDAEGDDTATAGAASANGAAANGVTHVNGAGGDAATVTAEEAGKESEREKLMEEAGKTVKLLLQHGAIWNDLDANGETPGCIARRLGLKELYDLMVDAGVRAELLLGRLDEYQPLGDGDGEGDEDDAGEDENEGRVAEGGDAEQAQGTVESGNATVASAQEPSQDQSQQNLTNSDVNNAKYLASNLTFTADRLLDADANGVMMSWETNLMSRSAELLTPTEGLRILNVGHGMSIIDTEFQKRKPSMHHIVEAHPAVLERMKRDGWYEKPGIVVHEGRWQDVVPQLVEENVMFDAIYFDTFAEDYRELREFFSEYVIGLLDPVGGKDGEGGKFGFFNGLGADRQICYDIYSKIVELDIYEAGLDIEWEDVKIGDLDASGEWSGVRRRYWIPDKYRLPTCTFLG</sequence>
<dbReference type="InterPro" id="IPR029063">
    <property type="entry name" value="SAM-dependent_MTases_sf"/>
</dbReference>
<evidence type="ECO:0000256" key="8">
    <source>
        <dbReference type="PIRNR" id="PIRNR038148"/>
    </source>
</evidence>
<dbReference type="InterPro" id="IPR036770">
    <property type="entry name" value="Ankyrin_rpt-contain_sf"/>
</dbReference>
<evidence type="ECO:0000313" key="11">
    <source>
        <dbReference type="EMBL" id="KAF2457478.1"/>
    </source>
</evidence>
<dbReference type="InterPro" id="IPR017408">
    <property type="entry name" value="Arginine_N-MeTrfase_2"/>
</dbReference>
<dbReference type="GO" id="GO:0032259">
    <property type="term" value="P:methylation"/>
    <property type="evidence" value="ECO:0007669"/>
    <property type="project" value="UniProtKB-KW"/>
</dbReference>
<feature type="region of interest" description="Disordered" evidence="9">
    <location>
        <begin position="175"/>
        <end position="234"/>
    </location>
</feature>
<dbReference type="Proteomes" id="UP000799766">
    <property type="component" value="Unassembled WGS sequence"/>
</dbReference>
<evidence type="ECO:0000256" key="1">
    <source>
        <dbReference type="ARBA" id="ARBA00002207"/>
    </source>
</evidence>
<evidence type="ECO:0000256" key="3">
    <source>
        <dbReference type="ARBA" id="ARBA00022490"/>
    </source>
</evidence>
<keyword evidence="4 8" id="KW-0489">Methyltransferase</keyword>